<keyword evidence="2" id="KW-1185">Reference proteome</keyword>
<gene>
    <name evidence="1" type="ORF">ECRASSUSDP1_LOCUS26849</name>
</gene>
<sequence>MIQLLSMTQEHFEEFLGKEDTPSFAKNILRSCILEVFYQTQRHHEHINSNLDSNFFILFFNVIEDFQLQKDFLKYMKLFKTKSKLIENYSYPKLIISKFIEYQNLEELKYALQKPQKFYDETSLNFHIPNILTIYKNLCAVKCQVNSQLYEQAYKQIDKSDFYEYRNDLDCENFTHKMTNKPFKCAHSRTCKNSPFYFLPECDKTLCLTHRLERAYDQYSKFEPLHRCSFIGMAYLVENLQQYYFGLYSTHFSNAKKQTKQEAVLGIKQACYGLSFILREIICKCYCHSLDLRTRIGELNTTDKIVNILMSLLEKNEI</sequence>
<reference evidence="1" key="1">
    <citation type="submission" date="2023-07" db="EMBL/GenBank/DDBJ databases">
        <authorList>
            <consortium name="AG Swart"/>
            <person name="Singh M."/>
            <person name="Singh A."/>
            <person name="Seah K."/>
            <person name="Emmerich C."/>
        </authorList>
    </citation>
    <scope>NUCLEOTIDE SEQUENCE</scope>
    <source>
        <strain evidence="1">DP1</strain>
    </source>
</reference>
<accession>A0AAD2D8I0</accession>
<dbReference type="Proteomes" id="UP001295684">
    <property type="component" value="Unassembled WGS sequence"/>
</dbReference>
<comment type="caution">
    <text evidence="1">The sequence shown here is derived from an EMBL/GenBank/DDBJ whole genome shotgun (WGS) entry which is preliminary data.</text>
</comment>
<dbReference type="AlphaFoldDB" id="A0AAD2D8I0"/>
<evidence type="ECO:0000313" key="1">
    <source>
        <dbReference type="EMBL" id="CAI2385294.1"/>
    </source>
</evidence>
<protein>
    <submittedName>
        <fullName evidence="1">Uncharacterized protein</fullName>
    </submittedName>
</protein>
<organism evidence="1 2">
    <name type="scientific">Euplotes crassus</name>
    <dbReference type="NCBI Taxonomy" id="5936"/>
    <lineage>
        <taxon>Eukaryota</taxon>
        <taxon>Sar</taxon>
        <taxon>Alveolata</taxon>
        <taxon>Ciliophora</taxon>
        <taxon>Intramacronucleata</taxon>
        <taxon>Spirotrichea</taxon>
        <taxon>Hypotrichia</taxon>
        <taxon>Euplotida</taxon>
        <taxon>Euplotidae</taxon>
        <taxon>Moneuplotes</taxon>
    </lineage>
</organism>
<dbReference type="EMBL" id="CAMPGE010027682">
    <property type="protein sequence ID" value="CAI2385294.1"/>
    <property type="molecule type" value="Genomic_DNA"/>
</dbReference>
<evidence type="ECO:0000313" key="2">
    <source>
        <dbReference type="Proteomes" id="UP001295684"/>
    </source>
</evidence>
<proteinExistence type="predicted"/>
<name>A0AAD2D8I0_EUPCR</name>